<dbReference type="PANTHER" id="PTHR33449:SF1">
    <property type="entry name" value="NUCLEOID-ASSOCIATED PROTEIN YBAB"/>
    <property type="match status" value="1"/>
</dbReference>
<accession>A0ABP5BWT4</accession>
<dbReference type="NCBIfam" id="TIGR00103">
    <property type="entry name" value="DNA_YbaB_EbfC"/>
    <property type="match status" value="1"/>
</dbReference>
<comment type="subunit">
    <text evidence="2">Homodimer.</text>
</comment>
<gene>
    <name evidence="4" type="ORF">GCM10009798_10310</name>
</gene>
<evidence type="ECO:0000256" key="1">
    <source>
        <dbReference type="ARBA" id="ARBA00023125"/>
    </source>
</evidence>
<evidence type="ECO:0000256" key="3">
    <source>
        <dbReference type="SAM" id="Coils"/>
    </source>
</evidence>
<keyword evidence="3" id="KW-0175">Coiled coil</keyword>
<dbReference type="InterPro" id="IPR036894">
    <property type="entry name" value="YbaB-like_sf"/>
</dbReference>
<comment type="similarity">
    <text evidence="2">Belongs to the YbaB/EbfC family.</text>
</comment>
<keyword evidence="1 2" id="KW-0238">DNA-binding</keyword>
<comment type="caution">
    <text evidence="4">The sequence shown here is derived from an EMBL/GenBank/DDBJ whole genome shotgun (WGS) entry which is preliminary data.</text>
</comment>
<dbReference type="PIRSF" id="PIRSF004555">
    <property type="entry name" value="UCP004555"/>
    <property type="match status" value="1"/>
</dbReference>
<comment type="function">
    <text evidence="2">Binds to DNA and alters its conformation. May be involved in regulation of gene expression, nucleoid organization and DNA protection.</text>
</comment>
<evidence type="ECO:0000256" key="2">
    <source>
        <dbReference type="HAMAP-Rule" id="MF_00274"/>
    </source>
</evidence>
<dbReference type="Gene3D" id="3.30.1310.10">
    <property type="entry name" value="Nucleoid-associated protein YbaB-like domain"/>
    <property type="match status" value="1"/>
</dbReference>
<reference evidence="5" key="1">
    <citation type="journal article" date="2019" name="Int. J. Syst. Evol. Microbiol.">
        <title>The Global Catalogue of Microorganisms (GCM) 10K type strain sequencing project: providing services to taxonomists for standard genome sequencing and annotation.</title>
        <authorList>
            <consortium name="The Broad Institute Genomics Platform"/>
            <consortium name="The Broad Institute Genome Sequencing Center for Infectious Disease"/>
            <person name="Wu L."/>
            <person name="Ma J."/>
        </authorList>
    </citation>
    <scope>NUCLEOTIDE SEQUENCE [LARGE SCALE GENOMIC DNA]</scope>
    <source>
        <strain evidence="5">JCM 15309</strain>
    </source>
</reference>
<evidence type="ECO:0000313" key="4">
    <source>
        <dbReference type="EMBL" id="GAA1953062.1"/>
    </source>
</evidence>
<dbReference type="InterPro" id="IPR004401">
    <property type="entry name" value="YbaB/EbfC"/>
</dbReference>
<proteinExistence type="inferred from homology"/>
<sequence>MTDNPFGGLDLNALLGQAQQMQEQLASAQAQLAETTVDGTVAGGAVTVTVNGVGELQRVDIKAGEFDGSDADSLSDLSDLIVAAYRDAKQQADALAGQSLGPIAGAFDDPDSPFKLGF</sequence>
<organism evidence="4 5">
    <name type="scientific">Nocardioides panacihumi</name>
    <dbReference type="NCBI Taxonomy" id="400774"/>
    <lineage>
        <taxon>Bacteria</taxon>
        <taxon>Bacillati</taxon>
        <taxon>Actinomycetota</taxon>
        <taxon>Actinomycetes</taxon>
        <taxon>Propionibacteriales</taxon>
        <taxon>Nocardioidaceae</taxon>
        <taxon>Nocardioides</taxon>
    </lineage>
</organism>
<evidence type="ECO:0000313" key="5">
    <source>
        <dbReference type="Proteomes" id="UP001500571"/>
    </source>
</evidence>
<dbReference type="Proteomes" id="UP001500571">
    <property type="component" value="Unassembled WGS sequence"/>
</dbReference>
<dbReference type="HAMAP" id="MF_00274">
    <property type="entry name" value="DNA_YbaB_EbfC"/>
    <property type="match status" value="1"/>
</dbReference>
<keyword evidence="5" id="KW-1185">Reference proteome</keyword>
<dbReference type="PANTHER" id="PTHR33449">
    <property type="entry name" value="NUCLEOID-ASSOCIATED PROTEIN YBAB"/>
    <property type="match status" value="1"/>
</dbReference>
<dbReference type="Pfam" id="PF02575">
    <property type="entry name" value="YbaB_DNA_bd"/>
    <property type="match status" value="1"/>
</dbReference>
<protein>
    <recommendedName>
        <fullName evidence="2">Nucleoid-associated protein GCM10009798_10310</fullName>
    </recommendedName>
</protein>
<name>A0ABP5BWT4_9ACTN</name>
<dbReference type="SUPFAM" id="SSF82607">
    <property type="entry name" value="YbaB-like"/>
    <property type="match status" value="1"/>
</dbReference>
<comment type="subcellular location">
    <subcellularLocation>
        <location evidence="2">Cytoplasm</location>
        <location evidence="2">Nucleoid</location>
    </subcellularLocation>
</comment>
<dbReference type="RefSeq" id="WP_344043091.1">
    <property type="nucleotide sequence ID" value="NZ_BAAAPB010000001.1"/>
</dbReference>
<keyword evidence="2" id="KW-0963">Cytoplasm</keyword>
<feature type="coiled-coil region" evidence="3">
    <location>
        <begin position="11"/>
        <end position="38"/>
    </location>
</feature>
<dbReference type="EMBL" id="BAAAPB010000001">
    <property type="protein sequence ID" value="GAA1953062.1"/>
    <property type="molecule type" value="Genomic_DNA"/>
</dbReference>